<accession>A0A0A2ZY67</accession>
<proteinExistence type="predicted"/>
<evidence type="ECO:0000256" key="1">
    <source>
        <dbReference type="SAM" id="Coils"/>
    </source>
</evidence>
<dbReference type="Pfam" id="PF16510">
    <property type="entry name" value="P22_portal"/>
    <property type="match status" value="1"/>
</dbReference>
<dbReference type="InterPro" id="IPR032427">
    <property type="entry name" value="P22_portal"/>
</dbReference>
<organism evidence="3 4">
    <name type="scientific">Gallibacterium anatis 4895</name>
    <dbReference type="NCBI Taxonomy" id="1396510"/>
    <lineage>
        <taxon>Bacteria</taxon>
        <taxon>Pseudomonadati</taxon>
        <taxon>Pseudomonadota</taxon>
        <taxon>Gammaproteobacteria</taxon>
        <taxon>Pasteurellales</taxon>
        <taxon>Pasteurellaceae</taxon>
        <taxon>Gallibacterium</taxon>
    </lineage>
</organism>
<evidence type="ECO:0000313" key="4">
    <source>
        <dbReference type="Proteomes" id="UP000030554"/>
    </source>
</evidence>
<dbReference type="Proteomes" id="UP000030554">
    <property type="component" value="Unassembled WGS sequence"/>
</dbReference>
<feature type="coiled-coil region" evidence="1">
    <location>
        <begin position="598"/>
        <end position="686"/>
    </location>
</feature>
<dbReference type="RefSeq" id="WP_039164519.1">
    <property type="nucleotide sequence ID" value="NZ_JPJQ01000054.1"/>
</dbReference>
<keyword evidence="1" id="KW-0175">Coiled coil</keyword>
<sequence>MSENKDKNFEQRRIADDNWQRYVRARDMRHKEYVERAKRNDKMYLGDQWSERDREALEKAGRPALTMNLILGTINAAMGEMAKSQADVQFKPARGTNEQAAKDMNYVYQYVAQQNGLEHLELQVISDGLILDRGYYDVRIDFTDNLLGDIKVTAEDPLDVIPDPLAKDIDPATWSEVFITRFMTLEDIEAQYGAEKARDIRSQYTEPLAGDADCFEWKTRTFGGEEPTTEYSASLDDKDIKRVRVVERQYYKMRKVKQLVDLESGDVKDISEKMTANEEKLKLLLDSQPNITMREITKKAVRTTITAGYTVLFDDWSLYDTFTIIPYFPYFRRGNPLGMVSNLVGPQELFNKVSSQELHIVNTTANSGWMIEENSLVEMDADELAAQGSKTGLVLEYKKGYNPPAKIMPNQIPPGIHNISQKAMMSVRQISGVNESIMGMDRADVSGVAITQRREAGQIQLTIPSKNINRTRLMLAKKVLELVQKFYTETRIFHITDYSEPEQPQVEHAVNVPDETGAVPADLTRGKYDVVIGLQPSRDSVDETIFSEAISMREAGVAIPDHIVIQHSNLPRRLEIAEMVAKVQGFGEMSPEEEQMAAQQMQMQIEAAVKEIEKTDAEIAEIRARAALQGAKAQSLDGYSEYAIRLSELANKKDMAEQQLRARVALAELSARRSELQSQRASATKLASDMLKVENDSRKAMAQAYLNNKPHPTQKETLNDQTR</sequence>
<gene>
    <name evidence="3" type="ORF">IO48_10970</name>
</gene>
<dbReference type="AlphaFoldDB" id="A0A0A2ZY67"/>
<reference evidence="3 4" key="1">
    <citation type="submission" date="2014-07" db="EMBL/GenBank/DDBJ databases">
        <title>Chaperone-usher fimbriae in a diverse selection of Gallibacterium genomes.</title>
        <authorList>
            <person name="Kudirkiene E."/>
            <person name="Bager R.J."/>
            <person name="Johnson T.J."/>
            <person name="Bojesen A.M."/>
        </authorList>
    </citation>
    <scope>NUCLEOTIDE SEQUENCE [LARGE SCALE GENOMIC DNA]</scope>
    <source>
        <strain evidence="3 4">4895</strain>
    </source>
</reference>
<evidence type="ECO:0008006" key="5">
    <source>
        <dbReference type="Google" id="ProtNLM"/>
    </source>
</evidence>
<evidence type="ECO:0000313" key="3">
    <source>
        <dbReference type="EMBL" id="KGQ59735.1"/>
    </source>
</evidence>
<feature type="region of interest" description="Disordered" evidence="2">
    <location>
        <begin position="700"/>
        <end position="723"/>
    </location>
</feature>
<name>A0A0A2ZY67_9PAST</name>
<feature type="compositionally biased region" description="Basic and acidic residues" evidence="2">
    <location>
        <begin position="713"/>
        <end position="723"/>
    </location>
</feature>
<dbReference type="EMBL" id="JPJQ01000054">
    <property type="protein sequence ID" value="KGQ59735.1"/>
    <property type="molecule type" value="Genomic_DNA"/>
</dbReference>
<comment type="caution">
    <text evidence="3">The sequence shown here is derived from an EMBL/GenBank/DDBJ whole genome shotgun (WGS) entry which is preliminary data.</text>
</comment>
<protein>
    <recommendedName>
        <fullName evidence="5">Genomic island protein</fullName>
    </recommendedName>
</protein>
<evidence type="ECO:0000256" key="2">
    <source>
        <dbReference type="SAM" id="MobiDB-lite"/>
    </source>
</evidence>